<dbReference type="Proteomes" id="UP000265520">
    <property type="component" value="Unassembled WGS sequence"/>
</dbReference>
<name>A0A392N2K7_9FABA</name>
<keyword evidence="1" id="KW-1133">Transmembrane helix</keyword>
<evidence type="ECO:0000313" key="3">
    <source>
        <dbReference type="Proteomes" id="UP000265520"/>
    </source>
</evidence>
<accession>A0A392N2K7</accession>
<keyword evidence="1" id="KW-0472">Membrane</keyword>
<keyword evidence="3" id="KW-1185">Reference proteome</keyword>
<keyword evidence="1" id="KW-0812">Transmembrane</keyword>
<evidence type="ECO:0000313" key="2">
    <source>
        <dbReference type="EMBL" id="MCH93802.1"/>
    </source>
</evidence>
<feature type="transmembrane region" description="Helical" evidence="1">
    <location>
        <begin position="71"/>
        <end position="91"/>
    </location>
</feature>
<protein>
    <submittedName>
        <fullName evidence="2">Vacuolar-sorting receptor 6-like</fullName>
    </submittedName>
</protein>
<organism evidence="2 3">
    <name type="scientific">Trifolium medium</name>
    <dbReference type="NCBI Taxonomy" id="97028"/>
    <lineage>
        <taxon>Eukaryota</taxon>
        <taxon>Viridiplantae</taxon>
        <taxon>Streptophyta</taxon>
        <taxon>Embryophyta</taxon>
        <taxon>Tracheophyta</taxon>
        <taxon>Spermatophyta</taxon>
        <taxon>Magnoliopsida</taxon>
        <taxon>eudicotyledons</taxon>
        <taxon>Gunneridae</taxon>
        <taxon>Pentapetalae</taxon>
        <taxon>rosids</taxon>
        <taxon>fabids</taxon>
        <taxon>Fabales</taxon>
        <taxon>Fabaceae</taxon>
        <taxon>Papilionoideae</taxon>
        <taxon>50 kb inversion clade</taxon>
        <taxon>NPAAA clade</taxon>
        <taxon>Hologalegina</taxon>
        <taxon>IRL clade</taxon>
        <taxon>Trifolieae</taxon>
        <taxon>Trifolium</taxon>
    </lineage>
</organism>
<feature type="non-terminal residue" evidence="2">
    <location>
        <position position="127"/>
    </location>
</feature>
<feature type="transmembrane region" description="Helical" evidence="1">
    <location>
        <begin position="26"/>
        <end position="50"/>
    </location>
</feature>
<dbReference type="AlphaFoldDB" id="A0A392N2K7"/>
<keyword evidence="2" id="KW-0675">Receptor</keyword>
<reference evidence="2 3" key="1">
    <citation type="journal article" date="2018" name="Front. Plant Sci.">
        <title>Red Clover (Trifolium pratense) and Zigzag Clover (T. medium) - A Picture of Genomic Similarities and Differences.</title>
        <authorList>
            <person name="Dluhosova J."/>
            <person name="Istvanek J."/>
            <person name="Nedelnik J."/>
            <person name="Repkova J."/>
        </authorList>
    </citation>
    <scope>NUCLEOTIDE SEQUENCE [LARGE SCALE GENOMIC DNA]</scope>
    <source>
        <strain evidence="3">cv. 10/8</strain>
        <tissue evidence="2">Leaf</tissue>
    </source>
</reference>
<proteinExistence type="predicted"/>
<comment type="caution">
    <text evidence="2">The sequence shown here is derived from an EMBL/GenBank/DDBJ whole genome shotgun (WGS) entry which is preliminary data.</text>
</comment>
<sequence length="127" mass="14162">MAATVQLDFLEMATNVKMLMNVRKEVLVSVMVAAVRTLGVVMIVSAKEIFYISRNKIFVSVKRSGSKFGKVIAFVVIAVVVGAGLAGYVFYKYRLRSYMDSEIMAIMSQYMPLDQQNNVVHAESQPL</sequence>
<evidence type="ECO:0000256" key="1">
    <source>
        <dbReference type="SAM" id="Phobius"/>
    </source>
</evidence>
<dbReference type="EMBL" id="LXQA010025815">
    <property type="protein sequence ID" value="MCH93802.1"/>
    <property type="molecule type" value="Genomic_DNA"/>
</dbReference>